<keyword evidence="5" id="KW-1185">Reference proteome</keyword>
<sequence length="180" mass="19749">MKILTAFQNSYNNSQKNNSKGVHPALEHALQLWLKRVLAKNLPVSGDLLKGKADSFALKIGIEDFKFTGGWLRGFKKSCTILCLDNGKADKVDILAAIHMLAEARGDDLDVGDPDGTDGREDLLRDLCSGGVDVPATMTFKDFTRADDDIVLCAEPTDKDIHQRSGGDRHPGDAFVEHLW</sequence>
<evidence type="ECO:0000256" key="2">
    <source>
        <dbReference type="ARBA" id="ARBA00023125"/>
    </source>
</evidence>
<reference evidence="4" key="1">
    <citation type="journal article" date="2020" name="Cell">
        <title>Large-Scale Comparative Analyses of Tick Genomes Elucidate Their Genetic Diversity and Vector Capacities.</title>
        <authorList>
            <consortium name="Tick Genome and Microbiome Consortium (TIGMIC)"/>
            <person name="Jia N."/>
            <person name="Wang J."/>
            <person name="Shi W."/>
            <person name="Du L."/>
            <person name="Sun Y."/>
            <person name="Zhan W."/>
            <person name="Jiang J.F."/>
            <person name="Wang Q."/>
            <person name="Zhang B."/>
            <person name="Ji P."/>
            <person name="Bell-Sakyi L."/>
            <person name="Cui X.M."/>
            <person name="Yuan T.T."/>
            <person name="Jiang B.G."/>
            <person name="Yang W.F."/>
            <person name="Lam T.T."/>
            <person name="Chang Q.C."/>
            <person name="Ding S.J."/>
            <person name="Wang X.J."/>
            <person name="Zhu J.G."/>
            <person name="Ruan X.D."/>
            <person name="Zhao L."/>
            <person name="Wei J.T."/>
            <person name="Ye R.Z."/>
            <person name="Que T.C."/>
            <person name="Du C.H."/>
            <person name="Zhou Y.H."/>
            <person name="Cheng J.X."/>
            <person name="Dai P.F."/>
            <person name="Guo W.B."/>
            <person name="Han X.H."/>
            <person name="Huang E.J."/>
            <person name="Li L.F."/>
            <person name="Wei W."/>
            <person name="Gao Y.C."/>
            <person name="Liu J.Z."/>
            <person name="Shao H.Z."/>
            <person name="Wang X."/>
            <person name="Wang C.C."/>
            <person name="Yang T.C."/>
            <person name="Huo Q.B."/>
            <person name="Li W."/>
            <person name="Chen H.Y."/>
            <person name="Chen S.E."/>
            <person name="Zhou L.G."/>
            <person name="Ni X.B."/>
            <person name="Tian J.H."/>
            <person name="Sheng Y."/>
            <person name="Liu T."/>
            <person name="Pan Y.S."/>
            <person name="Xia L.Y."/>
            <person name="Li J."/>
            <person name="Zhao F."/>
            <person name="Cao W.C."/>
        </authorList>
    </citation>
    <scope>NUCLEOTIDE SEQUENCE</scope>
    <source>
        <strain evidence="4">Rmic-2018</strain>
    </source>
</reference>
<organism evidence="4 5">
    <name type="scientific">Rhipicephalus microplus</name>
    <name type="common">Cattle tick</name>
    <name type="synonym">Boophilus microplus</name>
    <dbReference type="NCBI Taxonomy" id="6941"/>
    <lineage>
        <taxon>Eukaryota</taxon>
        <taxon>Metazoa</taxon>
        <taxon>Ecdysozoa</taxon>
        <taxon>Arthropoda</taxon>
        <taxon>Chelicerata</taxon>
        <taxon>Arachnida</taxon>
        <taxon>Acari</taxon>
        <taxon>Parasitiformes</taxon>
        <taxon>Ixodida</taxon>
        <taxon>Ixodoidea</taxon>
        <taxon>Ixodidae</taxon>
        <taxon>Rhipicephalinae</taxon>
        <taxon>Rhipicephalus</taxon>
        <taxon>Boophilus</taxon>
    </lineage>
</organism>
<dbReference type="AlphaFoldDB" id="A0A9J6E9A6"/>
<dbReference type="SMART" id="SM00674">
    <property type="entry name" value="CENPB"/>
    <property type="match status" value="1"/>
</dbReference>
<gene>
    <name evidence="4" type="ORF">HPB51_012227</name>
</gene>
<dbReference type="InterPro" id="IPR006600">
    <property type="entry name" value="HTH_CenpB_DNA-bd_dom"/>
</dbReference>
<reference evidence="4" key="2">
    <citation type="submission" date="2021-09" db="EMBL/GenBank/DDBJ databases">
        <authorList>
            <person name="Jia N."/>
            <person name="Wang J."/>
            <person name="Shi W."/>
            <person name="Du L."/>
            <person name="Sun Y."/>
            <person name="Zhan W."/>
            <person name="Jiang J."/>
            <person name="Wang Q."/>
            <person name="Zhang B."/>
            <person name="Ji P."/>
            <person name="Sakyi L.B."/>
            <person name="Cui X."/>
            <person name="Yuan T."/>
            <person name="Jiang B."/>
            <person name="Yang W."/>
            <person name="Lam T.T.-Y."/>
            <person name="Chang Q."/>
            <person name="Ding S."/>
            <person name="Wang X."/>
            <person name="Zhu J."/>
            <person name="Ruan X."/>
            <person name="Zhao L."/>
            <person name="Wei J."/>
            <person name="Que T."/>
            <person name="Du C."/>
            <person name="Cheng J."/>
            <person name="Dai P."/>
            <person name="Han X."/>
            <person name="Huang E."/>
            <person name="Gao Y."/>
            <person name="Liu J."/>
            <person name="Shao H."/>
            <person name="Ye R."/>
            <person name="Li L."/>
            <person name="Wei W."/>
            <person name="Wang X."/>
            <person name="Wang C."/>
            <person name="Huo Q."/>
            <person name="Li W."/>
            <person name="Guo W."/>
            <person name="Chen H."/>
            <person name="Chen S."/>
            <person name="Zhou L."/>
            <person name="Zhou L."/>
            <person name="Ni X."/>
            <person name="Tian J."/>
            <person name="Zhou Y."/>
            <person name="Sheng Y."/>
            <person name="Liu T."/>
            <person name="Pan Y."/>
            <person name="Xia L."/>
            <person name="Li J."/>
            <person name="Zhao F."/>
            <person name="Cao W."/>
        </authorList>
    </citation>
    <scope>NUCLEOTIDE SEQUENCE</scope>
    <source>
        <strain evidence="4">Rmic-2018</strain>
        <tissue evidence="4">Larvae</tissue>
    </source>
</reference>
<dbReference type="Proteomes" id="UP000821866">
    <property type="component" value="Chromosome 3"/>
</dbReference>
<feature type="domain" description="HTH CENPB-type" evidence="3">
    <location>
        <begin position="14"/>
        <end position="85"/>
    </location>
</feature>
<accession>A0A9J6E9A6</accession>
<dbReference type="PROSITE" id="PS51253">
    <property type="entry name" value="HTH_CENPB"/>
    <property type="match status" value="1"/>
</dbReference>
<dbReference type="Pfam" id="PF03221">
    <property type="entry name" value="HTH_Tnp_Tc5"/>
    <property type="match status" value="1"/>
</dbReference>
<dbReference type="SUPFAM" id="SSF46689">
    <property type="entry name" value="Homeodomain-like"/>
    <property type="match status" value="1"/>
</dbReference>
<dbReference type="GO" id="GO:0005634">
    <property type="term" value="C:nucleus"/>
    <property type="evidence" value="ECO:0007669"/>
    <property type="project" value="UniProtKB-SubCell"/>
</dbReference>
<comment type="caution">
    <text evidence="4">The sequence shown here is derived from an EMBL/GenBank/DDBJ whole genome shotgun (WGS) entry which is preliminary data.</text>
</comment>
<comment type="subcellular location">
    <subcellularLocation>
        <location evidence="1">Nucleus</location>
    </subcellularLocation>
</comment>
<name>A0A9J6E9A6_RHIMP</name>
<protein>
    <recommendedName>
        <fullName evidence="3">HTH CENPB-type domain-containing protein</fullName>
    </recommendedName>
</protein>
<keyword evidence="2" id="KW-0238">DNA-binding</keyword>
<evidence type="ECO:0000259" key="3">
    <source>
        <dbReference type="PROSITE" id="PS51253"/>
    </source>
</evidence>
<evidence type="ECO:0000313" key="5">
    <source>
        <dbReference type="Proteomes" id="UP000821866"/>
    </source>
</evidence>
<dbReference type="EMBL" id="JABSTU010000005">
    <property type="protein sequence ID" value="KAH8030887.1"/>
    <property type="molecule type" value="Genomic_DNA"/>
</dbReference>
<evidence type="ECO:0000313" key="4">
    <source>
        <dbReference type="EMBL" id="KAH8030887.1"/>
    </source>
</evidence>
<dbReference type="Gene3D" id="1.10.10.60">
    <property type="entry name" value="Homeodomain-like"/>
    <property type="match status" value="1"/>
</dbReference>
<proteinExistence type="predicted"/>
<evidence type="ECO:0000256" key="1">
    <source>
        <dbReference type="ARBA" id="ARBA00004123"/>
    </source>
</evidence>
<dbReference type="GO" id="GO:0003677">
    <property type="term" value="F:DNA binding"/>
    <property type="evidence" value="ECO:0007669"/>
    <property type="project" value="UniProtKB-KW"/>
</dbReference>
<dbReference type="InterPro" id="IPR009057">
    <property type="entry name" value="Homeodomain-like_sf"/>
</dbReference>